<dbReference type="PANTHER" id="PTHR30098">
    <property type="entry name" value="LEUCYL/PHENYLALANYL-TRNA--PROTEIN TRANSFERASE"/>
    <property type="match status" value="1"/>
</dbReference>
<dbReference type="InterPro" id="IPR016181">
    <property type="entry name" value="Acyl_CoA_acyltransferase"/>
</dbReference>
<dbReference type="Gene3D" id="3.40.630.70">
    <property type="entry name" value="Leucyl/phenylalanyl-tRNA-protein transferase, C-terminal domain"/>
    <property type="match status" value="1"/>
</dbReference>
<evidence type="ECO:0008006" key="5">
    <source>
        <dbReference type="Google" id="ProtNLM"/>
    </source>
</evidence>
<dbReference type="PANTHER" id="PTHR30098:SF2">
    <property type="entry name" value="LEUCYL_PHENYLALANYL-TRNA--PROTEIN TRANSFERASE"/>
    <property type="match status" value="1"/>
</dbReference>
<name>A0A094PRZ4_9ZZZZ</name>
<sequence length="221" mass="25090">MPTPLDNSVWDFPSPEQMPKDDLVSLGADLKPETLIDSYKNGIFPMHIQIENKREIGWWSPQQRGILPLNKINISSSLKKSMKKYFVTFDQDFDSVIDGCGDDKRPKGWINKDIKTAYKKLFELGYVHSVEVWNKKDELVGGLYGVEVNGLFAGESMFHTQTDASKTALVYLVEKLSQAGGERIFDVQWQTPHLKSMGVVKISRSKYISLLPEVMNTKPAF</sequence>
<dbReference type="HAMAP" id="MF_00688">
    <property type="entry name" value="Leu_Phe_trans"/>
    <property type="match status" value="1"/>
</dbReference>
<dbReference type="EMBL" id="JNSL01000169">
    <property type="protein sequence ID" value="KGA13862.1"/>
    <property type="molecule type" value="Genomic_DNA"/>
</dbReference>
<comment type="caution">
    <text evidence="4">The sequence shown here is derived from an EMBL/GenBank/DDBJ whole genome shotgun (WGS) entry which is preliminary data.</text>
</comment>
<evidence type="ECO:0000256" key="3">
    <source>
        <dbReference type="ARBA" id="ARBA00023315"/>
    </source>
</evidence>
<dbReference type="InterPro" id="IPR042221">
    <property type="entry name" value="Leu/Phe-tRNA_Trfase_N"/>
</dbReference>
<dbReference type="InterPro" id="IPR004616">
    <property type="entry name" value="Leu/Phe-tRNA_Trfase"/>
</dbReference>
<dbReference type="GO" id="GO:0005737">
    <property type="term" value="C:cytoplasm"/>
    <property type="evidence" value="ECO:0007669"/>
    <property type="project" value="TreeGrafter"/>
</dbReference>
<keyword evidence="1" id="KW-0963">Cytoplasm</keyword>
<dbReference type="GO" id="GO:0030163">
    <property type="term" value="P:protein catabolic process"/>
    <property type="evidence" value="ECO:0007669"/>
    <property type="project" value="InterPro"/>
</dbReference>
<keyword evidence="3" id="KW-0012">Acyltransferase</keyword>
<protein>
    <recommendedName>
        <fullName evidence="5">Leucyl/phenylalanyl-tRNA--protein transferase</fullName>
    </recommendedName>
</protein>
<proteinExistence type="inferred from homology"/>
<keyword evidence="2" id="KW-0808">Transferase</keyword>
<evidence type="ECO:0000256" key="2">
    <source>
        <dbReference type="ARBA" id="ARBA00022679"/>
    </source>
</evidence>
<accession>A0A094PRZ4</accession>
<gene>
    <name evidence="4" type="ORF">GM51_18655</name>
</gene>
<dbReference type="AlphaFoldDB" id="A0A094PRZ4"/>
<evidence type="ECO:0000313" key="4">
    <source>
        <dbReference type="EMBL" id="KGA13862.1"/>
    </source>
</evidence>
<evidence type="ECO:0000256" key="1">
    <source>
        <dbReference type="ARBA" id="ARBA00022490"/>
    </source>
</evidence>
<dbReference type="NCBIfam" id="TIGR00667">
    <property type="entry name" value="aat"/>
    <property type="match status" value="1"/>
</dbReference>
<reference evidence="4" key="1">
    <citation type="submission" date="2014-06" db="EMBL/GenBank/DDBJ databases">
        <title>Key roles for freshwater Actinobacteria revealed by deep metagenomic sequencing.</title>
        <authorList>
            <person name="Ghai R."/>
            <person name="Mizuno C.M."/>
            <person name="Picazo A."/>
            <person name="Camacho A."/>
            <person name="Rodriguez-Valera F."/>
        </authorList>
    </citation>
    <scope>NUCLEOTIDE SEQUENCE</scope>
</reference>
<organism evidence="4">
    <name type="scientific">freshwater metagenome</name>
    <dbReference type="NCBI Taxonomy" id="449393"/>
    <lineage>
        <taxon>unclassified sequences</taxon>
        <taxon>metagenomes</taxon>
        <taxon>ecological metagenomes</taxon>
    </lineage>
</organism>
<dbReference type="InterPro" id="IPR042203">
    <property type="entry name" value="Leu/Phe-tRNA_Trfase_C"/>
</dbReference>
<dbReference type="Gene3D" id="3.30.70.3550">
    <property type="entry name" value="Leucyl/phenylalanyl-tRNA-protein transferase, N-terminal domain"/>
    <property type="match status" value="1"/>
</dbReference>
<dbReference type="GO" id="GO:0008914">
    <property type="term" value="F:leucyl-tRNA--protein transferase activity"/>
    <property type="evidence" value="ECO:0007669"/>
    <property type="project" value="InterPro"/>
</dbReference>
<dbReference type="Pfam" id="PF03588">
    <property type="entry name" value="Leu_Phe_trans"/>
    <property type="match status" value="1"/>
</dbReference>
<dbReference type="SUPFAM" id="SSF55729">
    <property type="entry name" value="Acyl-CoA N-acyltransferases (Nat)"/>
    <property type="match status" value="1"/>
</dbReference>